<gene>
    <name evidence="18" type="primary">recG</name>
    <name evidence="18" type="ORF">JRV97_00415</name>
</gene>
<keyword evidence="6 15" id="KW-0347">Helicase</keyword>
<keyword evidence="19" id="KW-1185">Reference proteome</keyword>
<dbReference type="NCBIfam" id="NF008168">
    <property type="entry name" value="PRK10917.2-2"/>
    <property type="match status" value="1"/>
</dbReference>
<sequence>MNLEDYFNELESYLKIGLDGKISWKNFFPQLYNLCKKSINIIKKEKGLKEKIGSFLAYYKPIAVLPDERKIKRVKQGLELVEKLRRQYLIDEPEVPHKDLPLKTDIKFIRGVGNKRATMMRELGINNIEDTFYFFPRDYEDRREIKAIIDCYHGQNCLIVGRIINFEEKKVGTLKILSYVLEDKHDSVIVLTWFNQDYIKRFLQIGMKVAVYGTVEVEFGRKQIKNPDFQVITSIKEVKTGILPIYPLKKGLYQNSMRTIFSETIQYSHNVKEFLPEEIINKYQFITFPQRIKGIHFPKSYYHLEKAKETLKYEEIFLFEFSVLIQKQKIQLKEGISKNIKGILAKEFIFSLPFKLTKSQIKVFEEIREDMKKAIPMNRLLQGDVGSGKTVVSELALIDNYESGYQGAVMVPTSVLAKQQYKKLKEDLEKLGIKVEILLGETKKSEKKKIKENLLNNQIDVLIGTHALIQDDVIFKNLGLVVIDEQHRFGVKQRLALINKGKMPDILFMTATPIPRTLAMTLYGDLDVSLITEMPSGRKKVKTVLVKENKINEIYKFIEKELESKNQAFFVYPLIEESEVLDLKAATEMYEILKERFKKYGVGLLHGKMSSEEKNNIMEKFVNKEFSVLISTTVIEVGVDIPDATIMVIEHAERFGLSQLHQLRGRVGRSKKQAYCFLIVSQSVSGETREKLRKFADTTNGFEVSEIDLQWRGPGKFFGTEQHGLPDFKFIDILNDPELIEKARKDVFEILKKDPELKDHKNLKKEIYRRYGKSLKMLEA</sequence>
<dbReference type="PROSITE" id="PS51192">
    <property type="entry name" value="HELICASE_ATP_BIND_1"/>
    <property type="match status" value="1"/>
</dbReference>
<name>A0ABY8PR03_9BACT</name>
<evidence type="ECO:0000256" key="12">
    <source>
        <dbReference type="ARBA" id="ARBA00034617"/>
    </source>
</evidence>
<evidence type="ECO:0000313" key="18">
    <source>
        <dbReference type="EMBL" id="WGS65052.1"/>
    </source>
</evidence>
<dbReference type="NCBIfam" id="NF008165">
    <property type="entry name" value="PRK10917.1-3"/>
    <property type="match status" value="1"/>
</dbReference>
<evidence type="ECO:0000256" key="8">
    <source>
        <dbReference type="ARBA" id="ARBA00023125"/>
    </source>
</evidence>
<dbReference type="SUPFAM" id="SSF50249">
    <property type="entry name" value="Nucleic acid-binding proteins"/>
    <property type="match status" value="1"/>
</dbReference>
<dbReference type="PROSITE" id="PS51194">
    <property type="entry name" value="HELICASE_CTER"/>
    <property type="match status" value="1"/>
</dbReference>
<dbReference type="Pfam" id="PF00271">
    <property type="entry name" value="Helicase_C"/>
    <property type="match status" value="1"/>
</dbReference>
<comment type="function">
    <text evidence="15">Plays a critical role in recombination and DNA repair. Helps process Holliday junction intermediates to mature products by catalyzing branch migration. Has replication fork regression activity, unwinds stalled or blocked replication forks to make a HJ that can be resolved. Has a DNA unwinding activity characteristic of a DNA helicase with 3'-5' polarity.</text>
</comment>
<dbReference type="Pfam" id="PF17190">
    <property type="entry name" value="RecG_N"/>
    <property type="match status" value="1"/>
</dbReference>
<dbReference type="InterPro" id="IPR004609">
    <property type="entry name" value="ATP-dep_DNA_helicase_RecG"/>
</dbReference>
<evidence type="ECO:0000313" key="19">
    <source>
        <dbReference type="Proteomes" id="UP001232493"/>
    </source>
</evidence>
<evidence type="ECO:0000256" key="7">
    <source>
        <dbReference type="ARBA" id="ARBA00022840"/>
    </source>
</evidence>
<dbReference type="InterPro" id="IPR001650">
    <property type="entry name" value="Helicase_C-like"/>
</dbReference>
<keyword evidence="11" id="KW-0413">Isomerase</keyword>
<dbReference type="PANTHER" id="PTHR47964:SF1">
    <property type="entry name" value="ATP-DEPENDENT DNA HELICASE HOMOLOG RECG, CHLOROPLASTIC"/>
    <property type="match status" value="1"/>
</dbReference>
<keyword evidence="10 15" id="KW-0234">DNA repair</keyword>
<keyword evidence="5 15" id="KW-0378">Hydrolase</keyword>
<dbReference type="InterPro" id="IPR045562">
    <property type="entry name" value="RecG_dom3_C"/>
</dbReference>
<dbReference type="SMART" id="SM00487">
    <property type="entry name" value="DEXDc"/>
    <property type="match status" value="1"/>
</dbReference>
<dbReference type="SMART" id="SM00490">
    <property type="entry name" value="HELICc"/>
    <property type="match status" value="1"/>
</dbReference>
<evidence type="ECO:0000259" key="16">
    <source>
        <dbReference type="PROSITE" id="PS51192"/>
    </source>
</evidence>
<evidence type="ECO:0000256" key="14">
    <source>
        <dbReference type="ARBA" id="ARBA00048988"/>
    </source>
</evidence>
<keyword evidence="9 15" id="KW-0233">DNA recombination</keyword>
<protein>
    <recommendedName>
        <fullName evidence="2 15">ATP-dependent DNA helicase RecG</fullName>
        <ecNumber evidence="13 15">5.6.2.4</ecNumber>
    </recommendedName>
</protein>
<evidence type="ECO:0000256" key="15">
    <source>
        <dbReference type="RuleBase" id="RU363016"/>
    </source>
</evidence>
<dbReference type="EC" id="5.6.2.4" evidence="13 15"/>
<dbReference type="InterPro" id="IPR014001">
    <property type="entry name" value="Helicase_ATP-bd"/>
</dbReference>
<evidence type="ECO:0000256" key="2">
    <source>
        <dbReference type="ARBA" id="ARBA00017846"/>
    </source>
</evidence>
<evidence type="ECO:0000256" key="6">
    <source>
        <dbReference type="ARBA" id="ARBA00022806"/>
    </source>
</evidence>
<dbReference type="NCBIfam" id="TIGR00643">
    <property type="entry name" value="recG"/>
    <property type="match status" value="1"/>
</dbReference>
<dbReference type="Pfam" id="PF00270">
    <property type="entry name" value="DEAD"/>
    <property type="match status" value="1"/>
</dbReference>
<evidence type="ECO:0000259" key="17">
    <source>
        <dbReference type="PROSITE" id="PS51194"/>
    </source>
</evidence>
<proteinExistence type="inferred from homology"/>
<organism evidence="18 19">
    <name type="scientific">Marinitoga aeolica</name>
    <dbReference type="NCBI Taxonomy" id="2809031"/>
    <lineage>
        <taxon>Bacteria</taxon>
        <taxon>Thermotogati</taxon>
        <taxon>Thermotogota</taxon>
        <taxon>Thermotogae</taxon>
        <taxon>Petrotogales</taxon>
        <taxon>Petrotogaceae</taxon>
        <taxon>Marinitoga</taxon>
    </lineage>
</organism>
<evidence type="ECO:0000256" key="5">
    <source>
        <dbReference type="ARBA" id="ARBA00022801"/>
    </source>
</evidence>
<evidence type="ECO:0000256" key="3">
    <source>
        <dbReference type="ARBA" id="ARBA00022741"/>
    </source>
</evidence>
<dbReference type="Gene3D" id="3.40.50.300">
    <property type="entry name" value="P-loop containing nucleotide triphosphate hydrolases"/>
    <property type="match status" value="2"/>
</dbReference>
<accession>A0ABY8PR03</accession>
<dbReference type="InterPro" id="IPR027417">
    <property type="entry name" value="P-loop_NTPase"/>
</dbReference>
<dbReference type="InterPro" id="IPR036845">
    <property type="entry name" value="RecG_N_sf"/>
</dbReference>
<dbReference type="InterPro" id="IPR047112">
    <property type="entry name" value="RecG/Mfd"/>
</dbReference>
<comment type="catalytic activity">
    <reaction evidence="12 15">
        <text>Couples ATP hydrolysis with the unwinding of duplex DNA by translocating in the 3'-5' direction.</text>
        <dbReference type="EC" id="5.6.2.4"/>
    </reaction>
</comment>
<evidence type="ECO:0000256" key="13">
    <source>
        <dbReference type="ARBA" id="ARBA00034808"/>
    </source>
</evidence>
<dbReference type="Proteomes" id="UP001232493">
    <property type="component" value="Chromosome"/>
</dbReference>
<keyword evidence="4 15" id="KW-0227">DNA damage</keyword>
<dbReference type="Gene3D" id="2.40.50.140">
    <property type="entry name" value="Nucleic acid-binding proteins"/>
    <property type="match status" value="1"/>
</dbReference>
<reference evidence="18 19" key="1">
    <citation type="submission" date="2021-02" db="EMBL/GenBank/DDBJ databases">
        <title>Characterization of Marinitoga sp. nov. str. BP5-C20A.</title>
        <authorList>
            <person name="Erauso G."/>
            <person name="Postec A."/>
        </authorList>
    </citation>
    <scope>NUCLEOTIDE SEQUENCE [LARGE SCALE GENOMIC DNA]</scope>
    <source>
        <strain evidence="18 19">BP5-C20A</strain>
    </source>
</reference>
<dbReference type="PANTHER" id="PTHR47964">
    <property type="entry name" value="ATP-DEPENDENT DNA HELICASE HOMOLOG RECG, CHLOROPLASTIC"/>
    <property type="match status" value="1"/>
</dbReference>
<dbReference type="Pfam" id="PF17191">
    <property type="entry name" value="RecG_wedge"/>
    <property type="match status" value="1"/>
</dbReference>
<evidence type="ECO:0000256" key="9">
    <source>
        <dbReference type="ARBA" id="ARBA00023172"/>
    </source>
</evidence>
<evidence type="ECO:0000256" key="11">
    <source>
        <dbReference type="ARBA" id="ARBA00023235"/>
    </source>
</evidence>
<dbReference type="InterPro" id="IPR012340">
    <property type="entry name" value="NA-bd_OB-fold"/>
</dbReference>
<dbReference type="InterPro" id="IPR028993">
    <property type="entry name" value="RecG_N"/>
</dbReference>
<dbReference type="CDD" id="cd04488">
    <property type="entry name" value="RecG_wedge_OBF"/>
    <property type="match status" value="1"/>
</dbReference>
<feature type="domain" description="Helicase C-terminal" evidence="17">
    <location>
        <begin position="550"/>
        <end position="715"/>
    </location>
</feature>
<dbReference type="Pfam" id="PF19833">
    <property type="entry name" value="RecG_dom3_C"/>
    <property type="match status" value="1"/>
</dbReference>
<feature type="domain" description="Helicase ATP-binding" evidence="16">
    <location>
        <begin position="370"/>
        <end position="531"/>
    </location>
</feature>
<keyword evidence="7 15" id="KW-0067">ATP-binding</keyword>
<dbReference type="RefSeq" id="WP_280999159.1">
    <property type="nucleotide sequence ID" value="NZ_CP069362.1"/>
</dbReference>
<dbReference type="Gene3D" id="1.20.120.630">
    <property type="entry name" value="RecG, N-terminal domain"/>
    <property type="match status" value="1"/>
</dbReference>
<dbReference type="CDD" id="cd17992">
    <property type="entry name" value="DEXHc_RecG"/>
    <property type="match status" value="1"/>
</dbReference>
<dbReference type="SUPFAM" id="SSF52540">
    <property type="entry name" value="P-loop containing nucleoside triphosphate hydrolases"/>
    <property type="match status" value="2"/>
</dbReference>
<dbReference type="InterPro" id="IPR033454">
    <property type="entry name" value="RecG_wedge"/>
</dbReference>
<comment type="catalytic activity">
    <reaction evidence="14 15">
        <text>ATP + H2O = ADP + phosphate + H(+)</text>
        <dbReference type="Rhea" id="RHEA:13065"/>
        <dbReference type="ChEBI" id="CHEBI:15377"/>
        <dbReference type="ChEBI" id="CHEBI:15378"/>
        <dbReference type="ChEBI" id="CHEBI:30616"/>
        <dbReference type="ChEBI" id="CHEBI:43474"/>
        <dbReference type="ChEBI" id="CHEBI:456216"/>
        <dbReference type="EC" id="5.6.2.4"/>
    </reaction>
</comment>
<dbReference type="EMBL" id="CP069362">
    <property type="protein sequence ID" value="WGS65052.1"/>
    <property type="molecule type" value="Genomic_DNA"/>
</dbReference>
<dbReference type="GO" id="GO:0004386">
    <property type="term" value="F:helicase activity"/>
    <property type="evidence" value="ECO:0007669"/>
    <property type="project" value="UniProtKB-KW"/>
</dbReference>
<keyword evidence="3 15" id="KW-0547">Nucleotide-binding</keyword>
<dbReference type="InterPro" id="IPR011545">
    <property type="entry name" value="DEAD/DEAH_box_helicase_dom"/>
</dbReference>
<keyword evidence="8" id="KW-0238">DNA-binding</keyword>
<evidence type="ECO:0000256" key="1">
    <source>
        <dbReference type="ARBA" id="ARBA00007504"/>
    </source>
</evidence>
<dbReference type="SUPFAM" id="SSF69008">
    <property type="entry name" value="RecG, N-terminal domain"/>
    <property type="match status" value="1"/>
</dbReference>
<comment type="similarity">
    <text evidence="1 15">Belongs to the helicase family. RecG subfamily.</text>
</comment>
<evidence type="ECO:0000256" key="4">
    <source>
        <dbReference type="ARBA" id="ARBA00022763"/>
    </source>
</evidence>
<evidence type="ECO:0000256" key="10">
    <source>
        <dbReference type="ARBA" id="ARBA00023204"/>
    </source>
</evidence>